<keyword evidence="1" id="KW-0472">Membrane</keyword>
<feature type="transmembrane region" description="Helical" evidence="1">
    <location>
        <begin position="39"/>
        <end position="59"/>
    </location>
</feature>
<organism evidence="2 3">
    <name type="scientific">Aurantiacibacter aquimixticola</name>
    <dbReference type="NCBI Taxonomy" id="1958945"/>
    <lineage>
        <taxon>Bacteria</taxon>
        <taxon>Pseudomonadati</taxon>
        <taxon>Pseudomonadota</taxon>
        <taxon>Alphaproteobacteria</taxon>
        <taxon>Sphingomonadales</taxon>
        <taxon>Erythrobacteraceae</taxon>
        <taxon>Aurantiacibacter</taxon>
    </lineage>
</organism>
<dbReference type="AlphaFoldDB" id="A0A419RUU5"/>
<proteinExistence type="predicted"/>
<evidence type="ECO:0000256" key="1">
    <source>
        <dbReference type="SAM" id="Phobius"/>
    </source>
</evidence>
<sequence>MALAIAFLLGIGNFAWHRAVMNSGHRMVSDMPYEARKTVSMFSMVLEFVLLCGAMYAAANGAIVWLLAYLGYSILNGSAAWAMVSGRL</sequence>
<name>A0A419RUU5_9SPHN</name>
<keyword evidence="1" id="KW-0812">Transmembrane</keyword>
<dbReference type="RefSeq" id="WP_120048563.1">
    <property type="nucleotide sequence ID" value="NZ_RAHX01000001.1"/>
</dbReference>
<evidence type="ECO:0008006" key="4">
    <source>
        <dbReference type="Google" id="ProtNLM"/>
    </source>
</evidence>
<accession>A0A419RUU5</accession>
<gene>
    <name evidence="2" type="ORF">D6201_09445</name>
</gene>
<evidence type="ECO:0000313" key="2">
    <source>
        <dbReference type="EMBL" id="RJY09552.1"/>
    </source>
</evidence>
<evidence type="ECO:0000313" key="3">
    <source>
        <dbReference type="Proteomes" id="UP000285232"/>
    </source>
</evidence>
<protein>
    <recommendedName>
        <fullName evidence="4">DUF3325 domain-containing protein</fullName>
    </recommendedName>
</protein>
<comment type="caution">
    <text evidence="2">The sequence shown here is derived from an EMBL/GenBank/DDBJ whole genome shotgun (WGS) entry which is preliminary data.</text>
</comment>
<keyword evidence="1" id="KW-1133">Transmembrane helix</keyword>
<reference evidence="2 3" key="1">
    <citation type="journal article" date="2017" name="Int. J. Syst. Evol. Microbiol.">
        <title>Erythrobacter aquimixticola sp. nov., isolated from the junction between the ocean and a freshwater spring.</title>
        <authorList>
            <person name="Park S."/>
            <person name="Jung Y.T."/>
            <person name="Choi S.J."/>
            <person name="Yoon J.H."/>
        </authorList>
    </citation>
    <scope>NUCLEOTIDE SEQUENCE [LARGE SCALE GENOMIC DNA]</scope>
    <source>
        <strain evidence="2 3">JSSK-14</strain>
    </source>
</reference>
<dbReference type="EMBL" id="RAHX01000001">
    <property type="protein sequence ID" value="RJY09552.1"/>
    <property type="molecule type" value="Genomic_DNA"/>
</dbReference>
<keyword evidence="3" id="KW-1185">Reference proteome</keyword>
<dbReference type="Proteomes" id="UP000285232">
    <property type="component" value="Unassembled WGS sequence"/>
</dbReference>
<feature type="transmembrane region" description="Helical" evidence="1">
    <location>
        <begin position="66"/>
        <end position="84"/>
    </location>
</feature>
<dbReference type="OrthoDB" id="7391761at2"/>